<evidence type="ECO:0000313" key="3">
    <source>
        <dbReference type="Proteomes" id="UP000019254"/>
    </source>
</evidence>
<dbReference type="Proteomes" id="UP000019254">
    <property type="component" value="Unassembled WGS sequence"/>
</dbReference>
<dbReference type="InterPro" id="IPR041394">
    <property type="entry name" value="HEPN_Cthe2314"/>
</dbReference>
<dbReference type="PATRIC" id="fig|1265820.5.peg.1029"/>
<dbReference type="EMBL" id="AODE01000011">
    <property type="protein sequence ID" value="EUJ31439.1"/>
    <property type="molecule type" value="Genomic_DNA"/>
</dbReference>
<dbReference type="AlphaFoldDB" id="W7BX89"/>
<keyword evidence="3" id="KW-1185">Reference proteome</keyword>
<accession>W7BX89</accession>
<proteinExistence type="predicted"/>
<name>W7BX89_9LIST</name>
<dbReference type="Pfam" id="PF18730">
    <property type="entry name" value="HEPN_Cthe2314"/>
    <property type="match status" value="1"/>
</dbReference>
<dbReference type="OrthoDB" id="2080941at2"/>
<sequence length="249" mass="29349">MDDGHRHINISMVPYDEDSEILTRLNDLDSWLKSINQLIKDIHLASNFVIDPLENDELWDLLDTDNSYVEREINLVIIYHFENLLYRTVTLWDLLAQFINRYYCLGTNMRKVTFKNTIENSRLEGTIDSKLKEIKDIITQYTLSDASDEAIMTIKLLDFELKIPSGIHAKIRKMRNNFTHKLNDSRVTDIYNGAHSEEFEFHVDQPPLDNLNEVLTDFVMAVNFLRIVIDDVRSEQKISRFLSKYHLHQ</sequence>
<comment type="caution">
    <text evidence="2">The sequence shown here is derived from an EMBL/GenBank/DDBJ whole genome shotgun (WGS) entry which is preliminary data.</text>
</comment>
<organism evidence="2 3">
    <name type="scientific">Listeria cornellensis FSL F6-0969</name>
    <dbReference type="NCBI Taxonomy" id="1265820"/>
    <lineage>
        <taxon>Bacteria</taxon>
        <taxon>Bacillati</taxon>
        <taxon>Bacillota</taxon>
        <taxon>Bacilli</taxon>
        <taxon>Bacillales</taxon>
        <taxon>Listeriaceae</taxon>
        <taxon>Listeria</taxon>
    </lineage>
</organism>
<protein>
    <recommendedName>
        <fullName evidence="1">Cthe-2314-like HEPN domain-containing protein</fullName>
    </recommendedName>
</protein>
<reference evidence="2 3" key="1">
    <citation type="journal article" date="2014" name="Int. J. Syst. Evol. Microbiol.">
        <title>Listeria floridensis sp. nov., Listeria aquatica sp. nov., Listeria cornellensis sp. nov., Listeria riparia sp. nov. and Listeria grandensis sp. nov., from agricultural and natural environments.</title>
        <authorList>
            <person name="den Bakker H.C."/>
            <person name="Warchocki S."/>
            <person name="Wright E.M."/>
            <person name="Allred A.F."/>
            <person name="Ahlstrom C."/>
            <person name="Manuel C.S."/>
            <person name="Stasiewicz M.J."/>
            <person name="Burrell A."/>
            <person name="Roof S."/>
            <person name="Strawn L."/>
            <person name="Fortes E.D."/>
            <person name="Nightingale K.K."/>
            <person name="Kephart D."/>
            <person name="Wiedmann M."/>
        </authorList>
    </citation>
    <scope>NUCLEOTIDE SEQUENCE [LARGE SCALE GENOMIC DNA]</scope>
    <source>
        <strain evidence="3">FSL F6-969</strain>
    </source>
</reference>
<gene>
    <name evidence="2" type="ORF">PCORN_05266</name>
</gene>
<evidence type="ECO:0000259" key="1">
    <source>
        <dbReference type="Pfam" id="PF18730"/>
    </source>
</evidence>
<evidence type="ECO:0000313" key="2">
    <source>
        <dbReference type="EMBL" id="EUJ31439.1"/>
    </source>
</evidence>
<dbReference type="RefSeq" id="WP_036077972.1">
    <property type="nucleotide sequence ID" value="NZ_AODE01000011.1"/>
</dbReference>
<feature type="domain" description="Cthe-2314-like HEPN" evidence="1">
    <location>
        <begin position="34"/>
        <end position="136"/>
    </location>
</feature>